<dbReference type="PANTHER" id="PTHR47027:SF25">
    <property type="entry name" value="REVERSE TRANSCRIPTASE DOMAIN-CONTAINING PROTEIN"/>
    <property type="match status" value="1"/>
</dbReference>
<gene>
    <name evidence="1" type="ORF">SMRZ_LOCUS10432</name>
</gene>
<reference evidence="1 2" key="1">
    <citation type="submission" date="2018-11" db="EMBL/GenBank/DDBJ databases">
        <authorList>
            <consortium name="Pathogen Informatics"/>
        </authorList>
    </citation>
    <scope>NUCLEOTIDE SEQUENCE [LARGE SCALE GENOMIC DNA]</scope>
    <source>
        <strain evidence="1 2">Zambia</strain>
    </source>
</reference>
<dbReference type="Pfam" id="PF20049">
    <property type="entry name" value="DUF6451"/>
    <property type="match status" value="1"/>
</dbReference>
<proteinExistence type="predicted"/>
<dbReference type="Proteomes" id="UP000277204">
    <property type="component" value="Unassembled WGS sequence"/>
</dbReference>
<dbReference type="EMBL" id="UZAI01005392">
    <property type="protein sequence ID" value="VDO90336.1"/>
    <property type="molecule type" value="Genomic_DNA"/>
</dbReference>
<dbReference type="AlphaFoldDB" id="A0A183M308"/>
<evidence type="ECO:0000313" key="1">
    <source>
        <dbReference type="EMBL" id="VDO90336.1"/>
    </source>
</evidence>
<name>A0A183M308_9TREM</name>
<sequence>MQMITTSIAGASVAVVLNINKYNTENTNPITLDDETLEEVQTFTYLNSSIIDVQIGFDADVNARIGEARITFLELKNIWISKQLSTNISFRMFNTNIKTVFLYGAEKWRTIIAIIKNIQVIINSCLRKILNVRRSDTISNSLLWERINHVPAEEIKKIRWKWIGPVLRKSPNRITRQALTWNPEEKQKRGRPKYI</sequence>
<organism evidence="1 2">
    <name type="scientific">Schistosoma margrebowiei</name>
    <dbReference type="NCBI Taxonomy" id="48269"/>
    <lineage>
        <taxon>Eukaryota</taxon>
        <taxon>Metazoa</taxon>
        <taxon>Spiralia</taxon>
        <taxon>Lophotrochozoa</taxon>
        <taxon>Platyhelminthes</taxon>
        <taxon>Trematoda</taxon>
        <taxon>Digenea</taxon>
        <taxon>Strigeidida</taxon>
        <taxon>Schistosomatoidea</taxon>
        <taxon>Schistosomatidae</taxon>
        <taxon>Schistosoma</taxon>
    </lineage>
</organism>
<protein>
    <submittedName>
        <fullName evidence="1">Uncharacterized protein</fullName>
    </submittedName>
</protein>
<evidence type="ECO:0000313" key="2">
    <source>
        <dbReference type="Proteomes" id="UP000277204"/>
    </source>
</evidence>
<keyword evidence="2" id="KW-1185">Reference proteome</keyword>
<dbReference type="PANTHER" id="PTHR47027">
    <property type="entry name" value="REVERSE TRANSCRIPTASE DOMAIN-CONTAINING PROTEIN"/>
    <property type="match status" value="1"/>
</dbReference>
<dbReference type="InterPro" id="IPR045609">
    <property type="entry name" value="DUF6451"/>
</dbReference>
<accession>A0A183M308</accession>